<dbReference type="RefSeq" id="WP_165613032.1">
    <property type="nucleotide sequence ID" value="NZ_FRAG01000008.1"/>
</dbReference>
<accession>A0A1M6M2M7</accession>
<dbReference type="EMBL" id="FRAG01000008">
    <property type="protein sequence ID" value="SHJ77607.1"/>
    <property type="molecule type" value="Genomic_DNA"/>
</dbReference>
<organism evidence="1 2">
    <name type="scientific">Paramaledivibacter caminithermalis (strain DSM 15212 / CIP 107654 / DViRD3)</name>
    <name type="common">Clostridium caminithermale</name>
    <dbReference type="NCBI Taxonomy" id="1121301"/>
    <lineage>
        <taxon>Bacteria</taxon>
        <taxon>Bacillati</taxon>
        <taxon>Bacillota</taxon>
        <taxon>Clostridia</taxon>
        <taxon>Peptostreptococcales</taxon>
        <taxon>Caminicellaceae</taxon>
        <taxon>Paramaledivibacter</taxon>
    </lineage>
</organism>
<proteinExistence type="predicted"/>
<evidence type="ECO:0000313" key="2">
    <source>
        <dbReference type="Proteomes" id="UP000184465"/>
    </source>
</evidence>
<name>A0A1M6M2M7_PARC5</name>
<dbReference type="Proteomes" id="UP000184465">
    <property type="component" value="Unassembled WGS sequence"/>
</dbReference>
<dbReference type="AlphaFoldDB" id="A0A1M6M2M7"/>
<evidence type="ECO:0000313" key="1">
    <source>
        <dbReference type="EMBL" id="SHJ77607.1"/>
    </source>
</evidence>
<keyword evidence="2" id="KW-1185">Reference proteome</keyword>
<protein>
    <submittedName>
        <fullName evidence="1">Uncharacterized protein</fullName>
    </submittedName>
</protein>
<sequence length="56" mass="6328">MAVEGEFILVCSNCGQRLTLENALEYDKIAEKFNIIVSDTKEILITCTECGNKIRF</sequence>
<reference evidence="1 2" key="1">
    <citation type="submission" date="2016-11" db="EMBL/GenBank/DDBJ databases">
        <authorList>
            <person name="Jaros S."/>
            <person name="Januszkiewicz K."/>
            <person name="Wedrychowicz H."/>
        </authorList>
    </citation>
    <scope>NUCLEOTIDE SEQUENCE [LARGE SCALE GENOMIC DNA]</scope>
    <source>
        <strain evidence="1 2">DSM 15212</strain>
    </source>
</reference>
<gene>
    <name evidence="1" type="ORF">SAMN02745912_01046</name>
</gene>
<dbReference type="STRING" id="1121301.SAMN02745912_01046"/>